<evidence type="ECO:0000256" key="5">
    <source>
        <dbReference type="SAM" id="Phobius"/>
    </source>
</evidence>
<dbReference type="Pfam" id="PF03168">
    <property type="entry name" value="LEA_2"/>
    <property type="match status" value="1"/>
</dbReference>
<evidence type="ECO:0000313" key="8">
    <source>
        <dbReference type="Proteomes" id="UP001497512"/>
    </source>
</evidence>
<dbReference type="InterPro" id="IPR004864">
    <property type="entry name" value="LEA_2"/>
</dbReference>
<comment type="subcellular location">
    <subcellularLocation>
        <location evidence="1">Membrane</location>
        <topology evidence="1">Single-pass membrane protein</topology>
    </subcellularLocation>
</comment>
<dbReference type="PANTHER" id="PTHR31234:SF2">
    <property type="entry name" value="OS05G0199100 PROTEIN"/>
    <property type="match status" value="1"/>
</dbReference>
<evidence type="ECO:0000256" key="2">
    <source>
        <dbReference type="ARBA" id="ARBA00022692"/>
    </source>
</evidence>
<dbReference type="EMBL" id="OZ019910">
    <property type="protein sequence ID" value="CAK9211439.1"/>
    <property type="molecule type" value="Genomic_DNA"/>
</dbReference>
<evidence type="ECO:0000256" key="1">
    <source>
        <dbReference type="ARBA" id="ARBA00004167"/>
    </source>
</evidence>
<organism evidence="7 8">
    <name type="scientific">Sphagnum troendelagicum</name>
    <dbReference type="NCBI Taxonomy" id="128251"/>
    <lineage>
        <taxon>Eukaryota</taxon>
        <taxon>Viridiplantae</taxon>
        <taxon>Streptophyta</taxon>
        <taxon>Embryophyta</taxon>
        <taxon>Bryophyta</taxon>
        <taxon>Sphagnophytina</taxon>
        <taxon>Sphagnopsida</taxon>
        <taxon>Sphagnales</taxon>
        <taxon>Sphagnaceae</taxon>
        <taxon>Sphagnum</taxon>
    </lineage>
</organism>
<evidence type="ECO:0000259" key="6">
    <source>
        <dbReference type="Pfam" id="PF03168"/>
    </source>
</evidence>
<evidence type="ECO:0000256" key="3">
    <source>
        <dbReference type="ARBA" id="ARBA00022989"/>
    </source>
</evidence>
<dbReference type="InterPro" id="IPR044839">
    <property type="entry name" value="NDR1-like"/>
</dbReference>
<keyword evidence="8" id="KW-1185">Reference proteome</keyword>
<dbReference type="Proteomes" id="UP001497512">
    <property type="component" value="Chromosome 18"/>
</dbReference>
<evidence type="ECO:0000313" key="7">
    <source>
        <dbReference type="EMBL" id="CAK9211439.1"/>
    </source>
</evidence>
<proteinExistence type="predicted"/>
<keyword evidence="3 5" id="KW-1133">Transmembrane helix</keyword>
<reference evidence="7" key="1">
    <citation type="submission" date="2024-02" db="EMBL/GenBank/DDBJ databases">
        <authorList>
            <consortium name="ELIXIR-Norway"/>
            <consortium name="Elixir Norway"/>
        </authorList>
    </citation>
    <scope>NUCLEOTIDE SEQUENCE</scope>
</reference>
<sequence length="305" mass="33652">MLKQSKRGGKLFCDNYYSEERFSPCSMAVRIILRAPPPPPFEPFSPSVRSDISGYATTPSFTPLKTFTAPGYVSPPHPPPTVVGRAPLRSARKCHRNGCGRCLDIFFLVTAVLITAAVVTALVLGLVYEMEFPHYTLQDVRIVQLNVTTSRHGNSITVRQRQPSISNQIVLNSHILFTVQARNPNHKIGISYRQISISGTYKGTSVGQCNVHGFYQGVDNTTILRADLIATNAQLTDGEGSALQTDIKSSNIALLGRIHVKVGIKIGSWTSPHVWIYVHCNIRVSPPSSLQGTKLLSKVCRRKWK</sequence>
<protein>
    <recommendedName>
        <fullName evidence="6">Late embryogenesis abundant protein LEA-2 subgroup domain-containing protein</fullName>
    </recommendedName>
</protein>
<feature type="domain" description="Late embryogenesis abundant protein LEA-2 subgroup" evidence="6">
    <location>
        <begin position="178"/>
        <end position="272"/>
    </location>
</feature>
<dbReference type="PANTHER" id="PTHR31234">
    <property type="entry name" value="LATE EMBRYOGENESIS ABUNDANT (LEA) HYDROXYPROLINE-RICH GLYCOPROTEIN FAMILY"/>
    <property type="match status" value="1"/>
</dbReference>
<accession>A0ABP0U2T3</accession>
<name>A0ABP0U2T3_9BRYO</name>
<evidence type="ECO:0000256" key="4">
    <source>
        <dbReference type="ARBA" id="ARBA00023136"/>
    </source>
</evidence>
<keyword evidence="4 5" id="KW-0472">Membrane</keyword>
<keyword evidence="2 5" id="KW-0812">Transmembrane</keyword>
<gene>
    <name evidence="7" type="ORF">CSSPTR1EN2_LOCUS10669</name>
</gene>
<feature type="transmembrane region" description="Helical" evidence="5">
    <location>
        <begin position="105"/>
        <end position="128"/>
    </location>
</feature>